<dbReference type="InterPro" id="IPR005904">
    <property type="entry name" value="Hxn_phspho_trans"/>
</dbReference>
<evidence type="ECO:0000313" key="17">
    <source>
        <dbReference type="EMBL" id="MDF0603766.1"/>
    </source>
</evidence>
<comment type="pathway">
    <text evidence="3 15">Purine metabolism; IMP biosynthesis via salvage pathway; IMP from hypoxanthine: step 1/1.</text>
</comment>
<evidence type="ECO:0000256" key="7">
    <source>
        <dbReference type="ARBA" id="ARBA00022676"/>
    </source>
</evidence>
<comment type="cofactor">
    <cofactor evidence="1 15">
        <name>Mg(2+)</name>
        <dbReference type="ChEBI" id="CHEBI:18420"/>
    </cofactor>
</comment>
<keyword evidence="10 15" id="KW-0660">Purine salvage</keyword>
<evidence type="ECO:0000256" key="9">
    <source>
        <dbReference type="ARBA" id="ARBA00022723"/>
    </source>
</evidence>
<dbReference type="PANTHER" id="PTHR43340">
    <property type="entry name" value="HYPOXANTHINE-GUANINE PHOSPHORIBOSYLTRANSFERASE"/>
    <property type="match status" value="1"/>
</dbReference>
<dbReference type="EMBL" id="JARGYC010000133">
    <property type="protein sequence ID" value="MDF0603766.1"/>
    <property type="molecule type" value="Genomic_DNA"/>
</dbReference>
<evidence type="ECO:0000256" key="4">
    <source>
        <dbReference type="ARBA" id="ARBA00008391"/>
    </source>
</evidence>
<dbReference type="Pfam" id="PF00156">
    <property type="entry name" value="Pribosyltran"/>
    <property type="match status" value="1"/>
</dbReference>
<dbReference type="CDD" id="cd06223">
    <property type="entry name" value="PRTases_typeI"/>
    <property type="match status" value="1"/>
</dbReference>
<dbReference type="InterPro" id="IPR029057">
    <property type="entry name" value="PRTase-like"/>
</dbReference>
<dbReference type="GO" id="GO:0006166">
    <property type="term" value="P:purine ribonucleoside salvage"/>
    <property type="evidence" value="ECO:0007669"/>
    <property type="project" value="UniProtKB-KW"/>
</dbReference>
<dbReference type="EC" id="2.4.2.8" evidence="5 15"/>
<dbReference type="PANTHER" id="PTHR43340:SF1">
    <property type="entry name" value="HYPOXANTHINE PHOSPHORIBOSYLTRANSFERASE"/>
    <property type="match status" value="1"/>
</dbReference>
<dbReference type="NCBIfam" id="TIGR01203">
    <property type="entry name" value="HGPRTase"/>
    <property type="match status" value="1"/>
</dbReference>
<dbReference type="Gene3D" id="3.40.50.2020">
    <property type="match status" value="1"/>
</dbReference>
<name>A0AAE3NXG6_9RHOB</name>
<dbReference type="GO" id="GO:0052657">
    <property type="term" value="F:guanine phosphoribosyltransferase activity"/>
    <property type="evidence" value="ECO:0007669"/>
    <property type="project" value="UniProtKB-ARBA"/>
</dbReference>
<evidence type="ECO:0000256" key="6">
    <source>
        <dbReference type="ARBA" id="ARBA00022490"/>
    </source>
</evidence>
<dbReference type="GO" id="GO:0032264">
    <property type="term" value="P:IMP salvage"/>
    <property type="evidence" value="ECO:0007669"/>
    <property type="project" value="TreeGrafter"/>
</dbReference>
<dbReference type="AlphaFoldDB" id="A0AAE3NXG6"/>
<dbReference type="GO" id="GO:0046100">
    <property type="term" value="P:hypoxanthine metabolic process"/>
    <property type="evidence" value="ECO:0007669"/>
    <property type="project" value="TreeGrafter"/>
</dbReference>
<gene>
    <name evidence="17" type="primary">hpt</name>
    <name evidence="17" type="ORF">P1J78_23910</name>
</gene>
<evidence type="ECO:0000259" key="16">
    <source>
        <dbReference type="Pfam" id="PF00156"/>
    </source>
</evidence>
<evidence type="ECO:0000256" key="15">
    <source>
        <dbReference type="RuleBase" id="RU364099"/>
    </source>
</evidence>
<comment type="subcellular location">
    <subcellularLocation>
        <location evidence="2 15">Cytoplasm</location>
    </subcellularLocation>
</comment>
<evidence type="ECO:0000313" key="18">
    <source>
        <dbReference type="Proteomes" id="UP001220964"/>
    </source>
</evidence>
<dbReference type="GO" id="GO:0000287">
    <property type="term" value="F:magnesium ion binding"/>
    <property type="evidence" value="ECO:0007669"/>
    <property type="project" value="TreeGrafter"/>
</dbReference>
<dbReference type="GO" id="GO:0005829">
    <property type="term" value="C:cytosol"/>
    <property type="evidence" value="ECO:0007669"/>
    <property type="project" value="TreeGrafter"/>
</dbReference>
<protein>
    <recommendedName>
        <fullName evidence="5 15">Hypoxanthine phosphoribosyltransferase</fullName>
        <ecNumber evidence="5 15">2.4.2.8</ecNumber>
    </recommendedName>
</protein>
<dbReference type="GO" id="GO:0032263">
    <property type="term" value="P:GMP salvage"/>
    <property type="evidence" value="ECO:0007669"/>
    <property type="project" value="TreeGrafter"/>
</dbReference>
<comment type="catalytic activity">
    <reaction evidence="14">
        <text>IMP + diphosphate = hypoxanthine + 5-phospho-alpha-D-ribose 1-diphosphate</text>
        <dbReference type="Rhea" id="RHEA:17973"/>
        <dbReference type="ChEBI" id="CHEBI:17368"/>
        <dbReference type="ChEBI" id="CHEBI:33019"/>
        <dbReference type="ChEBI" id="CHEBI:58017"/>
        <dbReference type="ChEBI" id="CHEBI:58053"/>
        <dbReference type="EC" id="2.4.2.8"/>
    </reaction>
    <physiologicalReaction direction="right-to-left" evidence="14">
        <dbReference type="Rhea" id="RHEA:17975"/>
    </physiologicalReaction>
</comment>
<keyword evidence="7 15" id="KW-0328">Glycosyltransferase</keyword>
<comment type="similarity">
    <text evidence="4 15">Belongs to the purine/pyrimidine phosphoribosyltransferase family.</text>
</comment>
<keyword evidence="6 15" id="KW-0963">Cytoplasm</keyword>
<keyword evidence="8 15" id="KW-0808">Transferase</keyword>
<dbReference type="RefSeq" id="WP_275569877.1">
    <property type="nucleotide sequence ID" value="NZ_JARGYC010000133.1"/>
</dbReference>
<dbReference type="Proteomes" id="UP001220964">
    <property type="component" value="Unassembled WGS sequence"/>
</dbReference>
<keyword evidence="9 15" id="KW-0479">Metal-binding</keyword>
<evidence type="ECO:0000256" key="10">
    <source>
        <dbReference type="ARBA" id="ARBA00022726"/>
    </source>
</evidence>
<evidence type="ECO:0000256" key="5">
    <source>
        <dbReference type="ARBA" id="ARBA00011895"/>
    </source>
</evidence>
<comment type="caution">
    <text evidence="17">The sequence shown here is derived from an EMBL/GenBank/DDBJ whole genome shotgun (WGS) entry which is preliminary data.</text>
</comment>
<comment type="catalytic activity">
    <reaction evidence="13">
        <text>GMP + diphosphate = guanine + 5-phospho-alpha-D-ribose 1-diphosphate</text>
        <dbReference type="Rhea" id="RHEA:25424"/>
        <dbReference type="ChEBI" id="CHEBI:16235"/>
        <dbReference type="ChEBI" id="CHEBI:33019"/>
        <dbReference type="ChEBI" id="CHEBI:58017"/>
        <dbReference type="ChEBI" id="CHEBI:58115"/>
        <dbReference type="EC" id="2.4.2.8"/>
    </reaction>
    <physiologicalReaction direction="right-to-left" evidence="13">
        <dbReference type="Rhea" id="RHEA:25426"/>
    </physiologicalReaction>
</comment>
<dbReference type="GO" id="GO:0004422">
    <property type="term" value="F:hypoxanthine phosphoribosyltransferase activity"/>
    <property type="evidence" value="ECO:0007669"/>
    <property type="project" value="InterPro"/>
</dbReference>
<evidence type="ECO:0000256" key="3">
    <source>
        <dbReference type="ARBA" id="ARBA00004669"/>
    </source>
</evidence>
<keyword evidence="18" id="KW-1185">Reference proteome</keyword>
<evidence type="ECO:0000256" key="13">
    <source>
        <dbReference type="ARBA" id="ARBA00048811"/>
    </source>
</evidence>
<evidence type="ECO:0000256" key="8">
    <source>
        <dbReference type="ARBA" id="ARBA00022679"/>
    </source>
</evidence>
<dbReference type="GO" id="GO:0000166">
    <property type="term" value="F:nucleotide binding"/>
    <property type="evidence" value="ECO:0007669"/>
    <property type="project" value="UniProtKB-KW"/>
</dbReference>
<keyword evidence="12 15" id="KW-0460">Magnesium</keyword>
<dbReference type="InterPro" id="IPR000836">
    <property type="entry name" value="PRTase_dom"/>
</dbReference>
<feature type="domain" description="Phosphoribosyltransferase" evidence="16">
    <location>
        <begin position="14"/>
        <end position="162"/>
    </location>
</feature>
<reference evidence="17" key="1">
    <citation type="submission" date="2023-03" db="EMBL/GenBank/DDBJ databases">
        <title>Multiphase analysis and comparison of six strains from genera Psychromarinibacter, Lutimaribacter, and Maritimibacter, including a novel species: Psychromarinibacter sediminicola sp. nov.</title>
        <authorList>
            <person name="Wang Y.-H."/>
            <person name="Ye M.-Q."/>
            <person name="Du Z.-J."/>
        </authorList>
    </citation>
    <scope>NUCLEOTIDE SEQUENCE</scope>
    <source>
        <strain evidence="17">C21-152</strain>
    </source>
</reference>
<evidence type="ECO:0000256" key="2">
    <source>
        <dbReference type="ARBA" id="ARBA00004496"/>
    </source>
</evidence>
<evidence type="ECO:0000256" key="11">
    <source>
        <dbReference type="ARBA" id="ARBA00022741"/>
    </source>
</evidence>
<dbReference type="FunFam" id="3.40.50.2020:FF:000006">
    <property type="entry name" value="Hypoxanthine phosphoribosyltransferase"/>
    <property type="match status" value="1"/>
</dbReference>
<sequence length="179" mass="20131">MSQPAYVVDTMISAKAIAARIEELAREIRGTFGDTEQLVVVGLLRGSFVFIADLVRELDLPVEVDFLEASSYGDSMQSSREVRILKDLRGQIAGRDVLVVEDIVDTGYTLDHVVKLLATRLPRRLETIALLDKPTRREVEVRATWTGFEIPDEFVVGYGIDYAQRNRNLPYIGKVRFTG</sequence>
<evidence type="ECO:0000256" key="12">
    <source>
        <dbReference type="ARBA" id="ARBA00022842"/>
    </source>
</evidence>
<accession>A0AAE3NXG6</accession>
<proteinExistence type="inferred from homology"/>
<dbReference type="SUPFAM" id="SSF53271">
    <property type="entry name" value="PRTase-like"/>
    <property type="match status" value="1"/>
</dbReference>
<evidence type="ECO:0000256" key="14">
    <source>
        <dbReference type="ARBA" id="ARBA00049402"/>
    </source>
</evidence>
<evidence type="ECO:0000256" key="1">
    <source>
        <dbReference type="ARBA" id="ARBA00001946"/>
    </source>
</evidence>
<keyword evidence="11 15" id="KW-0547">Nucleotide-binding</keyword>
<organism evidence="17 18">
    <name type="scientific">Psychromarinibacter sediminicola</name>
    <dbReference type="NCBI Taxonomy" id="3033385"/>
    <lineage>
        <taxon>Bacteria</taxon>
        <taxon>Pseudomonadati</taxon>
        <taxon>Pseudomonadota</taxon>
        <taxon>Alphaproteobacteria</taxon>
        <taxon>Rhodobacterales</taxon>
        <taxon>Paracoccaceae</taxon>
        <taxon>Psychromarinibacter</taxon>
    </lineage>
</organism>
<dbReference type="InterPro" id="IPR050408">
    <property type="entry name" value="HGPRT"/>
</dbReference>
<dbReference type="GO" id="GO:0006178">
    <property type="term" value="P:guanine salvage"/>
    <property type="evidence" value="ECO:0007669"/>
    <property type="project" value="TreeGrafter"/>
</dbReference>